<reference evidence="4" key="1">
    <citation type="submission" date="2021-07" db="EMBL/GenBank/DDBJ databases">
        <authorList>
            <person name="Durling M."/>
        </authorList>
    </citation>
    <scope>NUCLEOTIDE SEQUENCE</scope>
</reference>
<keyword evidence="5" id="KW-1185">Reference proteome</keyword>
<name>A0A9N9KL53_9HELO</name>
<dbReference type="Pfam" id="PF24883">
    <property type="entry name" value="NPHP3_N"/>
    <property type="match status" value="1"/>
</dbReference>
<evidence type="ECO:0000259" key="2">
    <source>
        <dbReference type="Pfam" id="PF24883"/>
    </source>
</evidence>
<evidence type="ECO:0000313" key="4">
    <source>
        <dbReference type="EMBL" id="CAG8948956.1"/>
    </source>
</evidence>
<proteinExistence type="predicted"/>
<evidence type="ECO:0000313" key="5">
    <source>
        <dbReference type="Proteomes" id="UP000696280"/>
    </source>
</evidence>
<dbReference type="Pfam" id="PF25053">
    <property type="entry name" value="DUF7791"/>
    <property type="match status" value="1"/>
</dbReference>
<evidence type="ECO:0008006" key="6">
    <source>
        <dbReference type="Google" id="ProtNLM"/>
    </source>
</evidence>
<dbReference type="PANTHER" id="PTHR10039:SF5">
    <property type="entry name" value="NACHT DOMAIN-CONTAINING PROTEIN"/>
    <property type="match status" value="1"/>
</dbReference>
<dbReference type="PANTHER" id="PTHR10039">
    <property type="entry name" value="AMELOGENIN"/>
    <property type="match status" value="1"/>
</dbReference>
<feature type="domain" description="DUF7791" evidence="3">
    <location>
        <begin position="653"/>
        <end position="751"/>
    </location>
</feature>
<evidence type="ECO:0000259" key="3">
    <source>
        <dbReference type="Pfam" id="PF25053"/>
    </source>
</evidence>
<dbReference type="InterPro" id="IPR056693">
    <property type="entry name" value="DUF7791"/>
</dbReference>
<gene>
    <name evidence="4" type="ORF">HYFRA_00002084</name>
</gene>
<dbReference type="SUPFAM" id="SSF52540">
    <property type="entry name" value="P-loop containing nucleoside triphosphate hydrolases"/>
    <property type="match status" value="1"/>
</dbReference>
<protein>
    <recommendedName>
        <fullName evidence="6">NACHT domain-containing protein</fullName>
    </recommendedName>
</protein>
<evidence type="ECO:0000256" key="1">
    <source>
        <dbReference type="ARBA" id="ARBA00022737"/>
    </source>
</evidence>
<dbReference type="Proteomes" id="UP000696280">
    <property type="component" value="Unassembled WGS sequence"/>
</dbReference>
<sequence>MDPLAALSIAGTIVQFVDYGTRLLSNTHELYRSSTGTLEANNLLELVTIDLQALITKLRASISVQGADQEELSFQRLCDQAAQVAQELLGRLDNLKIKSSKKNPWESFQKAIKSAWSEREITDLKARLLGFREVLDSRLLFSIRYTYVIPMGVCRENIATETMRASSRFDNLDRQTQQILISILESSSATTSEISRDIRAQMKGQTIAFAQILSRIESLNQNNHRTSRSTIFHDVSAELPDMFRSYDEEGIQGITADIEMLDVSDAAELKVRKAIHNSILESLRFPTMSSRYDDVLEAHPQTFEWALEHSPKDTPREWSNLANWLEGSDGVYWISGKAGTGKSTLMKHMYDDHRTYDGLKVWAKGRPLCIATFFFWNSGTKEQKSLCGLLRALLVQILKKYPDLSPIILPATWASLYSNMVSGSYSKQETASFWSVRELMTAFKALIHQKSVPIKVFFLIDGLDEFDGDHEEIARLFQNISNFQDIKVCLSSRPWVVFERIFENCPSLRLQHLTYHDIECYVESKLMSNDFFQILARQEPKETSTLVQEIVDKADGVFLWVKLVVMSLLNGIRNKDEISHLWTRLRLLPRELEPLYKRLLDLIEPLYWPWVSKAFQLLRNNLDLGEFPFGPASHGSIGVTGMTVAGFYLAMNEQFDTATILRLSGSMTLMKELVNGCRDTVMHLTARCAGLLEVSNFDDTGGTDSHIVFFHRTVRDFLYTDSRWSELKLATAQTEFNPSVSMMRSCISQTLINYSLHNKPERYLALYLDQQGVHVPERLSKQIRKNLSFCSPALYDFQIPRFTTERTKEVATNSLRYLLPEKDCYVKCGLPLPSVEMVSLLLELGADPNESGLSQSPWGRTLQFLMDADGEMKLPRKDLDKFFDLAFELPDFNFEVQTAGTSYDARPLHLRYLEIMKMLVEAGADPSLVLKSDCDKEEPSPLEIIESSVGKLYPIEAAPLIDLLRVKLHNQEMNRSRKREQSMEYESDNCKIVERQTKKRRVKKK</sequence>
<dbReference type="EMBL" id="CAJVRL010000001">
    <property type="protein sequence ID" value="CAG8948956.1"/>
    <property type="molecule type" value="Genomic_DNA"/>
</dbReference>
<dbReference type="Gene3D" id="3.40.50.300">
    <property type="entry name" value="P-loop containing nucleotide triphosphate hydrolases"/>
    <property type="match status" value="1"/>
</dbReference>
<comment type="caution">
    <text evidence="4">The sequence shown here is derived from an EMBL/GenBank/DDBJ whole genome shotgun (WGS) entry which is preliminary data.</text>
</comment>
<dbReference type="OrthoDB" id="443402at2759"/>
<keyword evidence="1" id="KW-0677">Repeat</keyword>
<dbReference type="InterPro" id="IPR056884">
    <property type="entry name" value="NPHP3-like_N"/>
</dbReference>
<dbReference type="AlphaFoldDB" id="A0A9N9KL53"/>
<dbReference type="InterPro" id="IPR027417">
    <property type="entry name" value="P-loop_NTPase"/>
</dbReference>
<feature type="domain" description="Nephrocystin 3-like N-terminal" evidence="2">
    <location>
        <begin position="319"/>
        <end position="493"/>
    </location>
</feature>
<accession>A0A9N9KL53</accession>
<organism evidence="4 5">
    <name type="scientific">Hymenoscyphus fraxineus</name>
    <dbReference type="NCBI Taxonomy" id="746836"/>
    <lineage>
        <taxon>Eukaryota</taxon>
        <taxon>Fungi</taxon>
        <taxon>Dikarya</taxon>
        <taxon>Ascomycota</taxon>
        <taxon>Pezizomycotina</taxon>
        <taxon>Leotiomycetes</taxon>
        <taxon>Helotiales</taxon>
        <taxon>Helotiaceae</taxon>
        <taxon>Hymenoscyphus</taxon>
    </lineage>
</organism>